<protein>
    <submittedName>
        <fullName evidence="2">Uncharacterized protein</fullName>
    </submittedName>
</protein>
<evidence type="ECO:0000313" key="2">
    <source>
        <dbReference type="EMBL" id="EIW88148.1"/>
    </source>
</evidence>
<feature type="chain" id="PRO_5003715138" evidence="1">
    <location>
        <begin position="19"/>
        <end position="258"/>
    </location>
</feature>
<dbReference type="Gene3D" id="3.40.190.10">
    <property type="entry name" value="Periplasmic binding protein-like II"/>
    <property type="match status" value="2"/>
</dbReference>
<dbReference type="eggNOG" id="COG0834">
    <property type="taxonomic scope" value="Bacteria"/>
</dbReference>
<evidence type="ECO:0000313" key="3">
    <source>
        <dbReference type="Proteomes" id="UP000035062"/>
    </source>
</evidence>
<dbReference type="SUPFAM" id="SSF53850">
    <property type="entry name" value="Periplasmic binding protein-like II"/>
    <property type="match status" value="1"/>
</dbReference>
<sequence>MRKYALLALLLVCQPVAAHSPLLFCYELQEKSTLKNSLGVGLEQIFEFQARVVSDALDSLAMPYQLQRLPWRRCLAAVSRGELDGAIGVGWTAERDSAYHFPRSQLELDPSKRLLHLNYSIYTRYDSTLQWDGQQLTGIQHGLAAPKGYVAEQRLQQLGVWRELDTALDSGIDLVLKHRLDGYVLPDEVAAAQLKGHSEADKIRKLEPRFMAQPLYLVLSRKSSKLDDERRAQLWQQIELSREKLLGQHSQQSTPEQH</sequence>
<name>I8U845_9ALTE</name>
<keyword evidence="1" id="KW-0732">Signal</keyword>
<evidence type="ECO:0000256" key="1">
    <source>
        <dbReference type="SAM" id="SignalP"/>
    </source>
</evidence>
<accession>I8U845</accession>
<dbReference type="PATRIC" id="fig|1195246.3.peg.2608"/>
<feature type="signal peptide" evidence="1">
    <location>
        <begin position="1"/>
        <end position="18"/>
    </location>
</feature>
<keyword evidence="3" id="KW-1185">Reference proteome</keyword>
<dbReference type="AlphaFoldDB" id="I8U845"/>
<dbReference type="Proteomes" id="UP000035062">
    <property type="component" value="Unassembled WGS sequence"/>
</dbReference>
<dbReference type="EMBL" id="AKKU01000025">
    <property type="protein sequence ID" value="EIW88148.1"/>
    <property type="molecule type" value="Genomic_DNA"/>
</dbReference>
<dbReference type="RefSeq" id="WP_008985410.1">
    <property type="nucleotide sequence ID" value="NZ_AKKU01000025.1"/>
</dbReference>
<reference evidence="2 3" key="1">
    <citation type="journal article" date="2012" name="J. Bacteriol.">
        <title>Genome Sequence of Pectin-Degrading Alishewanella agri, Isolated from Landfill Soil.</title>
        <authorList>
            <person name="Kim J."/>
            <person name="Jung J."/>
            <person name="Sung J.S."/>
            <person name="Chun J."/>
            <person name="Park W."/>
        </authorList>
    </citation>
    <scope>NUCLEOTIDE SEQUENCE [LARGE SCALE GENOMIC DNA]</scope>
    <source>
        <strain evidence="2 3">BL06</strain>
    </source>
</reference>
<organism evidence="2 3">
    <name type="scientific">Alishewanella agri BL06</name>
    <dbReference type="NCBI Taxonomy" id="1195246"/>
    <lineage>
        <taxon>Bacteria</taxon>
        <taxon>Pseudomonadati</taxon>
        <taxon>Pseudomonadota</taxon>
        <taxon>Gammaproteobacteria</taxon>
        <taxon>Alteromonadales</taxon>
        <taxon>Alteromonadaceae</taxon>
        <taxon>Alishewanella</taxon>
    </lineage>
</organism>
<comment type="caution">
    <text evidence="2">The sequence shown here is derived from an EMBL/GenBank/DDBJ whole genome shotgun (WGS) entry which is preliminary data.</text>
</comment>
<gene>
    <name evidence="2" type="ORF">AGRI_13131</name>
</gene>
<dbReference type="STRING" id="1195246.AGRI_13131"/>
<proteinExistence type="predicted"/>